<accession>A0AAP0JYI1</accession>
<evidence type="ECO:0000313" key="2">
    <source>
        <dbReference type="Proteomes" id="UP001420932"/>
    </source>
</evidence>
<name>A0AAP0JYI1_9MAGN</name>
<dbReference type="AlphaFoldDB" id="A0AAP0JYI1"/>
<proteinExistence type="predicted"/>
<dbReference type="Proteomes" id="UP001420932">
    <property type="component" value="Unassembled WGS sequence"/>
</dbReference>
<keyword evidence="2" id="KW-1185">Reference proteome</keyword>
<protein>
    <submittedName>
        <fullName evidence="1">Uncharacterized protein</fullName>
    </submittedName>
</protein>
<gene>
    <name evidence="1" type="ORF">Syun_011841</name>
</gene>
<dbReference type="EMBL" id="JBBNAF010000005">
    <property type="protein sequence ID" value="KAK9142441.1"/>
    <property type="molecule type" value="Genomic_DNA"/>
</dbReference>
<evidence type="ECO:0000313" key="1">
    <source>
        <dbReference type="EMBL" id="KAK9142441.1"/>
    </source>
</evidence>
<organism evidence="1 2">
    <name type="scientific">Stephania yunnanensis</name>
    <dbReference type="NCBI Taxonomy" id="152371"/>
    <lineage>
        <taxon>Eukaryota</taxon>
        <taxon>Viridiplantae</taxon>
        <taxon>Streptophyta</taxon>
        <taxon>Embryophyta</taxon>
        <taxon>Tracheophyta</taxon>
        <taxon>Spermatophyta</taxon>
        <taxon>Magnoliopsida</taxon>
        <taxon>Ranunculales</taxon>
        <taxon>Menispermaceae</taxon>
        <taxon>Menispermoideae</taxon>
        <taxon>Cissampelideae</taxon>
        <taxon>Stephania</taxon>
    </lineage>
</organism>
<comment type="caution">
    <text evidence="1">The sequence shown here is derived from an EMBL/GenBank/DDBJ whole genome shotgun (WGS) entry which is preliminary data.</text>
</comment>
<reference evidence="1 2" key="1">
    <citation type="submission" date="2024-01" db="EMBL/GenBank/DDBJ databases">
        <title>Genome assemblies of Stephania.</title>
        <authorList>
            <person name="Yang L."/>
        </authorList>
    </citation>
    <scope>NUCLEOTIDE SEQUENCE [LARGE SCALE GENOMIC DNA]</scope>
    <source>
        <strain evidence="1">YNDBR</strain>
        <tissue evidence="1">Leaf</tissue>
    </source>
</reference>
<sequence>MPELAVEASLKRRRLAEDIDVTTSASPDVADVRADFFSYSRRRVGVSPGRPFAAVAALVAIRAPTPRVRLSLRFLFK</sequence>